<organism evidence="2 3">
    <name type="scientific">Aldrovandia affinis</name>
    <dbReference type="NCBI Taxonomy" id="143900"/>
    <lineage>
        <taxon>Eukaryota</taxon>
        <taxon>Metazoa</taxon>
        <taxon>Chordata</taxon>
        <taxon>Craniata</taxon>
        <taxon>Vertebrata</taxon>
        <taxon>Euteleostomi</taxon>
        <taxon>Actinopterygii</taxon>
        <taxon>Neopterygii</taxon>
        <taxon>Teleostei</taxon>
        <taxon>Notacanthiformes</taxon>
        <taxon>Halosauridae</taxon>
        <taxon>Aldrovandia</taxon>
    </lineage>
</organism>
<reference evidence="2" key="1">
    <citation type="journal article" date="2023" name="Science">
        <title>Genome structures resolve the early diversification of teleost fishes.</title>
        <authorList>
            <person name="Parey E."/>
            <person name="Louis A."/>
            <person name="Montfort J."/>
            <person name="Bouchez O."/>
            <person name="Roques C."/>
            <person name="Iampietro C."/>
            <person name="Lluch J."/>
            <person name="Castinel A."/>
            <person name="Donnadieu C."/>
            <person name="Desvignes T."/>
            <person name="Floi Bucao C."/>
            <person name="Jouanno E."/>
            <person name="Wen M."/>
            <person name="Mejri S."/>
            <person name="Dirks R."/>
            <person name="Jansen H."/>
            <person name="Henkel C."/>
            <person name="Chen W.J."/>
            <person name="Zahm M."/>
            <person name="Cabau C."/>
            <person name="Klopp C."/>
            <person name="Thompson A.W."/>
            <person name="Robinson-Rechavi M."/>
            <person name="Braasch I."/>
            <person name="Lecointre G."/>
            <person name="Bobe J."/>
            <person name="Postlethwait J.H."/>
            <person name="Berthelot C."/>
            <person name="Roest Crollius H."/>
            <person name="Guiguen Y."/>
        </authorList>
    </citation>
    <scope>NUCLEOTIDE SEQUENCE</scope>
    <source>
        <strain evidence="2">NC1722</strain>
    </source>
</reference>
<comment type="caution">
    <text evidence="2">The sequence shown here is derived from an EMBL/GenBank/DDBJ whole genome shotgun (WGS) entry which is preliminary data.</text>
</comment>
<keyword evidence="3" id="KW-1185">Reference proteome</keyword>
<sequence>MAEGGASGLSQGLFGPCHGSMDWRLNKTISTSPGPSRDGGAGELRGNPRHCSQASLLPQTPLSSSRGSLRLAGAEGEMETRISHAFPSLGRDSGSVQAACRSTEVEKVWTRSLPIRH</sequence>
<dbReference type="Proteomes" id="UP001221898">
    <property type="component" value="Unassembled WGS sequence"/>
</dbReference>
<proteinExistence type="predicted"/>
<evidence type="ECO:0000313" key="3">
    <source>
        <dbReference type="Proteomes" id="UP001221898"/>
    </source>
</evidence>
<dbReference type="EMBL" id="JAINUG010000194">
    <property type="protein sequence ID" value="KAJ8388476.1"/>
    <property type="molecule type" value="Genomic_DNA"/>
</dbReference>
<feature type="compositionally biased region" description="Polar residues" evidence="1">
    <location>
        <begin position="50"/>
        <end position="61"/>
    </location>
</feature>
<name>A0AAD7RSZ6_9TELE</name>
<accession>A0AAD7RSZ6</accession>
<feature type="compositionally biased region" description="Low complexity" evidence="1">
    <location>
        <begin position="62"/>
        <end position="74"/>
    </location>
</feature>
<dbReference type="AlphaFoldDB" id="A0AAD7RSZ6"/>
<evidence type="ECO:0000256" key="1">
    <source>
        <dbReference type="SAM" id="MobiDB-lite"/>
    </source>
</evidence>
<evidence type="ECO:0000313" key="2">
    <source>
        <dbReference type="EMBL" id="KAJ8388476.1"/>
    </source>
</evidence>
<gene>
    <name evidence="2" type="ORF">AAFF_G00133520</name>
</gene>
<protein>
    <submittedName>
        <fullName evidence="2">Uncharacterized protein</fullName>
    </submittedName>
</protein>
<feature type="region of interest" description="Disordered" evidence="1">
    <location>
        <begin position="24"/>
        <end position="76"/>
    </location>
</feature>